<sequence length="168" mass="18362">SAQAETQNGTSGSADEEAEERYVNSPFRSIRDLLTVMGMTEEILYGHVAELDGAPADFLTCCSNGKINLNSAPHPTLVAAGFSVEEANVLVSERRGGRHFKDLSISGTVLPEFEEERWQKLSQAITVHSSTFPVTVHSTSSANDQDLKIFARVFLGEKGVSFVSWREI</sequence>
<gene>
    <name evidence="2" type="ORF">METZ01_LOCUS448531</name>
</gene>
<evidence type="ECO:0000256" key="1">
    <source>
        <dbReference type="SAM" id="MobiDB-lite"/>
    </source>
</evidence>
<evidence type="ECO:0000313" key="2">
    <source>
        <dbReference type="EMBL" id="SVD95677.1"/>
    </source>
</evidence>
<accession>A0A382ZJD0</accession>
<reference evidence="2" key="1">
    <citation type="submission" date="2018-05" db="EMBL/GenBank/DDBJ databases">
        <authorList>
            <person name="Lanie J.A."/>
            <person name="Ng W.-L."/>
            <person name="Kazmierczak K.M."/>
            <person name="Andrzejewski T.M."/>
            <person name="Davidsen T.M."/>
            <person name="Wayne K.J."/>
            <person name="Tettelin H."/>
            <person name="Glass J.I."/>
            <person name="Rusch D."/>
            <person name="Podicherti R."/>
            <person name="Tsui H.-C.T."/>
            <person name="Winkler M.E."/>
        </authorList>
    </citation>
    <scope>NUCLEOTIDE SEQUENCE</scope>
</reference>
<feature type="region of interest" description="Disordered" evidence="1">
    <location>
        <begin position="1"/>
        <end position="21"/>
    </location>
</feature>
<proteinExistence type="predicted"/>
<dbReference type="EMBL" id="UINC01184454">
    <property type="protein sequence ID" value="SVD95677.1"/>
    <property type="molecule type" value="Genomic_DNA"/>
</dbReference>
<feature type="compositionally biased region" description="Polar residues" evidence="1">
    <location>
        <begin position="1"/>
        <end position="13"/>
    </location>
</feature>
<name>A0A382ZJD0_9ZZZZ</name>
<organism evidence="2">
    <name type="scientific">marine metagenome</name>
    <dbReference type="NCBI Taxonomy" id="408172"/>
    <lineage>
        <taxon>unclassified sequences</taxon>
        <taxon>metagenomes</taxon>
        <taxon>ecological metagenomes</taxon>
    </lineage>
</organism>
<feature type="non-terminal residue" evidence="2">
    <location>
        <position position="1"/>
    </location>
</feature>
<protein>
    <submittedName>
        <fullName evidence="2">Uncharacterized protein</fullName>
    </submittedName>
</protein>
<dbReference type="AlphaFoldDB" id="A0A382ZJD0"/>